<dbReference type="EMBL" id="JAAALK010000283">
    <property type="protein sequence ID" value="KAG8073941.1"/>
    <property type="molecule type" value="Genomic_DNA"/>
</dbReference>
<dbReference type="OrthoDB" id="624345at2759"/>
<evidence type="ECO:0000256" key="4">
    <source>
        <dbReference type="SAM" id="MobiDB-lite"/>
    </source>
</evidence>
<name>A0A8J5TEU3_ZIZPA</name>
<evidence type="ECO:0000256" key="3">
    <source>
        <dbReference type="PROSITE-ProRule" id="PRU00982"/>
    </source>
</evidence>
<feature type="domain" description="NPH3" evidence="6">
    <location>
        <begin position="210"/>
        <end position="483"/>
    </location>
</feature>
<evidence type="ECO:0000313" key="7">
    <source>
        <dbReference type="EMBL" id="KAG8073941.1"/>
    </source>
</evidence>
<proteinExistence type="inferred from homology"/>
<dbReference type="AlphaFoldDB" id="A0A8J5TEU3"/>
<feature type="compositionally biased region" description="Polar residues" evidence="4">
    <location>
        <begin position="564"/>
        <end position="576"/>
    </location>
</feature>
<evidence type="ECO:0000259" key="6">
    <source>
        <dbReference type="PROSITE" id="PS51649"/>
    </source>
</evidence>
<dbReference type="Pfam" id="PF00651">
    <property type="entry name" value="BTB"/>
    <property type="match status" value="1"/>
</dbReference>
<reference evidence="7" key="1">
    <citation type="journal article" date="2021" name="bioRxiv">
        <title>Whole Genome Assembly and Annotation of Northern Wild Rice, Zizania palustris L., Supports a Whole Genome Duplication in the Zizania Genus.</title>
        <authorList>
            <person name="Haas M."/>
            <person name="Kono T."/>
            <person name="Macchietto M."/>
            <person name="Millas R."/>
            <person name="McGilp L."/>
            <person name="Shao M."/>
            <person name="Duquette J."/>
            <person name="Hirsch C.N."/>
            <person name="Kimball J."/>
        </authorList>
    </citation>
    <scope>NUCLEOTIDE SEQUENCE</scope>
    <source>
        <tissue evidence="7">Fresh leaf tissue</tissue>
    </source>
</reference>
<dbReference type="Proteomes" id="UP000729402">
    <property type="component" value="Unassembled WGS sequence"/>
</dbReference>
<keyword evidence="8" id="KW-1185">Reference proteome</keyword>
<comment type="caution">
    <text evidence="7">The sequence shown here is derived from an EMBL/GenBank/DDBJ whole genome shotgun (WGS) entry which is preliminary data.</text>
</comment>
<dbReference type="PROSITE" id="PS50097">
    <property type="entry name" value="BTB"/>
    <property type="match status" value="1"/>
</dbReference>
<protein>
    <submittedName>
        <fullName evidence="7">Uncharacterized protein</fullName>
    </submittedName>
</protein>
<evidence type="ECO:0000259" key="5">
    <source>
        <dbReference type="PROSITE" id="PS50097"/>
    </source>
</evidence>
<evidence type="ECO:0000256" key="1">
    <source>
        <dbReference type="ARBA" id="ARBA00004906"/>
    </source>
</evidence>
<dbReference type="Pfam" id="PF03000">
    <property type="entry name" value="NPH3"/>
    <property type="match status" value="1"/>
</dbReference>
<sequence>MKFMKLGSNPDTFHDDGNEVSIVAAEAVSDVTVRIGTTKFSLHKFPLLSKCARFQKMIPTTGDESIEIHIHDIPGGSKAFEICAKFCYGMVVTLNAYNVIAARCAAEYLEMHETVDKGNLVYKIDVFLGSSIFRSWKDSIIVLGTTKAHLPWSEDLKLVSHCIDSIASKASTDTSKVEWSYTYNRKKLPNENGLDLDWNGVKKQQSVPHDWWVEDLTDLDIDSYKQIITAIKTKGMLPKDVIGEAIKAYTYKKLPSLSKVSMVHGDAKVRAMLVTITCLLPSEKGSVSCSFLLKLLKASNLLKCGELCRKELMKRIGRQLDEASVSDLLIPTVDGEETTVYDIDMILSIVEQFVRQDSKNAQKHNGVEVNNHTQAPSSSMVKVARVVDGYLAEVAKDPNTPILKFIHLAETVSGNSRPVHDGLYRAVDMYLKEHPSLGKSEKRKLCSLMDCRKLSPDACAHAVQNERLPLRTVVQVLYHEQTRASAAATIRADSIGVGSYESSRSGATTNTEDEWDGVMAVEDLSLSKTTKLDKCDTTNHGNSKGCNGKVKGGATPKKSPALGTKTTPSKGQSGERSSSDSSDSAILQKLELPKRTHPSSGCAIAPAFSVDAQGSLGF</sequence>
<feature type="region of interest" description="Disordered" evidence="4">
    <location>
        <begin position="532"/>
        <end position="606"/>
    </location>
</feature>
<dbReference type="InterPro" id="IPR000210">
    <property type="entry name" value="BTB/POZ_dom"/>
</dbReference>
<accession>A0A8J5TEU3</accession>
<evidence type="ECO:0000313" key="8">
    <source>
        <dbReference type="Proteomes" id="UP000729402"/>
    </source>
</evidence>
<comment type="pathway">
    <text evidence="1">Protein modification; protein ubiquitination.</text>
</comment>
<gene>
    <name evidence="7" type="ORF">GUJ93_ZPchr0006g44686</name>
</gene>
<evidence type="ECO:0000256" key="2">
    <source>
        <dbReference type="ARBA" id="ARBA00022786"/>
    </source>
</evidence>
<dbReference type="GO" id="GO:0016567">
    <property type="term" value="P:protein ubiquitination"/>
    <property type="evidence" value="ECO:0007669"/>
    <property type="project" value="UniProtKB-UniPathway"/>
</dbReference>
<keyword evidence="2" id="KW-0833">Ubl conjugation pathway</keyword>
<dbReference type="PANTHER" id="PTHR32370">
    <property type="entry name" value="OS12G0117600 PROTEIN"/>
    <property type="match status" value="1"/>
</dbReference>
<dbReference type="PROSITE" id="PS51649">
    <property type="entry name" value="NPH3"/>
    <property type="match status" value="1"/>
</dbReference>
<dbReference type="InterPro" id="IPR043454">
    <property type="entry name" value="NPH3/RPT2-like"/>
</dbReference>
<dbReference type="InterPro" id="IPR027356">
    <property type="entry name" value="NPH3_dom"/>
</dbReference>
<dbReference type="EMBL" id="JAAALK010000283">
    <property type="protein sequence ID" value="KAG8073940.1"/>
    <property type="molecule type" value="Genomic_DNA"/>
</dbReference>
<organism evidence="7 8">
    <name type="scientific">Zizania palustris</name>
    <name type="common">Northern wild rice</name>
    <dbReference type="NCBI Taxonomy" id="103762"/>
    <lineage>
        <taxon>Eukaryota</taxon>
        <taxon>Viridiplantae</taxon>
        <taxon>Streptophyta</taxon>
        <taxon>Embryophyta</taxon>
        <taxon>Tracheophyta</taxon>
        <taxon>Spermatophyta</taxon>
        <taxon>Magnoliopsida</taxon>
        <taxon>Liliopsida</taxon>
        <taxon>Poales</taxon>
        <taxon>Poaceae</taxon>
        <taxon>BOP clade</taxon>
        <taxon>Oryzoideae</taxon>
        <taxon>Oryzeae</taxon>
        <taxon>Zizaniinae</taxon>
        <taxon>Zizania</taxon>
    </lineage>
</organism>
<comment type="similarity">
    <text evidence="3">Belongs to the NPH3 family.</text>
</comment>
<feature type="domain" description="BTB" evidence="5">
    <location>
        <begin position="29"/>
        <end position="96"/>
    </location>
</feature>
<dbReference type="UniPathway" id="UPA00143"/>
<reference evidence="7" key="2">
    <citation type="submission" date="2021-02" db="EMBL/GenBank/DDBJ databases">
        <authorList>
            <person name="Kimball J.A."/>
            <person name="Haas M.W."/>
            <person name="Macchietto M."/>
            <person name="Kono T."/>
            <person name="Duquette J."/>
            <person name="Shao M."/>
        </authorList>
    </citation>
    <scope>NUCLEOTIDE SEQUENCE</scope>
    <source>
        <tissue evidence="7">Fresh leaf tissue</tissue>
    </source>
</reference>